<dbReference type="Gene3D" id="3.30.710.10">
    <property type="entry name" value="Potassium Channel Kv1.1, Chain A"/>
    <property type="match status" value="1"/>
</dbReference>
<sequence>MAEKPKTAFASILSNRSAAKLRKLAPNDDDPLILVNVSGVEYKLKSSYLSRFPDSLLYKMVFDGQDDDSTDEVAQTTLTSLPPSYECSLPSFGEDCAGRRELPNVSATSTPPPPPPPPPSPRQKKLFFQRSPLIFDLVILQSYITGKLHVPRWMCAESILEELKLTAYILQSSCDLKNVKLALPSKCRLRKTFYFNC</sequence>
<accession>A0A915HQM0</accession>
<name>A0A915HQM0_ROMCU</name>
<feature type="compositionally biased region" description="Pro residues" evidence="1">
    <location>
        <begin position="110"/>
        <end position="121"/>
    </location>
</feature>
<dbReference type="SUPFAM" id="SSF54695">
    <property type="entry name" value="POZ domain"/>
    <property type="match status" value="1"/>
</dbReference>
<dbReference type="WBParaSite" id="nRc.2.0.1.t04019-RA">
    <property type="protein sequence ID" value="nRc.2.0.1.t04019-RA"/>
    <property type="gene ID" value="nRc.2.0.1.g04019"/>
</dbReference>
<proteinExistence type="predicted"/>
<feature type="domain" description="Potassium channel tetramerisation-type BTB" evidence="2">
    <location>
        <begin position="122"/>
        <end position="164"/>
    </location>
</feature>
<evidence type="ECO:0000256" key="1">
    <source>
        <dbReference type="SAM" id="MobiDB-lite"/>
    </source>
</evidence>
<dbReference type="Pfam" id="PF02214">
    <property type="entry name" value="BTB_2"/>
    <property type="match status" value="1"/>
</dbReference>
<protein>
    <submittedName>
        <fullName evidence="4">Potassium channel tetramerisation-type BTB domain-containing protein</fullName>
    </submittedName>
</protein>
<dbReference type="GO" id="GO:0051260">
    <property type="term" value="P:protein homooligomerization"/>
    <property type="evidence" value="ECO:0007669"/>
    <property type="project" value="InterPro"/>
</dbReference>
<evidence type="ECO:0000259" key="2">
    <source>
        <dbReference type="Pfam" id="PF02214"/>
    </source>
</evidence>
<keyword evidence="3" id="KW-1185">Reference proteome</keyword>
<dbReference type="Proteomes" id="UP000887565">
    <property type="component" value="Unplaced"/>
</dbReference>
<evidence type="ECO:0000313" key="3">
    <source>
        <dbReference type="Proteomes" id="UP000887565"/>
    </source>
</evidence>
<dbReference type="AlphaFoldDB" id="A0A915HQM0"/>
<dbReference type="InterPro" id="IPR011333">
    <property type="entry name" value="SKP1/BTB/POZ_sf"/>
</dbReference>
<organism evidence="3 4">
    <name type="scientific">Romanomermis culicivorax</name>
    <name type="common">Nematode worm</name>
    <dbReference type="NCBI Taxonomy" id="13658"/>
    <lineage>
        <taxon>Eukaryota</taxon>
        <taxon>Metazoa</taxon>
        <taxon>Ecdysozoa</taxon>
        <taxon>Nematoda</taxon>
        <taxon>Enoplea</taxon>
        <taxon>Dorylaimia</taxon>
        <taxon>Mermithida</taxon>
        <taxon>Mermithoidea</taxon>
        <taxon>Mermithidae</taxon>
        <taxon>Romanomermis</taxon>
    </lineage>
</organism>
<reference evidence="4" key="1">
    <citation type="submission" date="2022-11" db="UniProtKB">
        <authorList>
            <consortium name="WormBaseParasite"/>
        </authorList>
    </citation>
    <scope>IDENTIFICATION</scope>
</reference>
<evidence type="ECO:0000313" key="4">
    <source>
        <dbReference type="WBParaSite" id="nRc.2.0.1.t04019-RA"/>
    </source>
</evidence>
<dbReference type="InterPro" id="IPR003131">
    <property type="entry name" value="T1-type_BTB"/>
</dbReference>
<feature type="region of interest" description="Disordered" evidence="1">
    <location>
        <begin position="102"/>
        <end position="123"/>
    </location>
</feature>